<feature type="coiled-coil region" evidence="2">
    <location>
        <begin position="161"/>
        <end position="195"/>
    </location>
</feature>
<dbReference type="InterPro" id="IPR056823">
    <property type="entry name" value="TEN-like_YD-shell"/>
</dbReference>
<evidence type="ECO:0000256" key="3">
    <source>
        <dbReference type="SAM" id="MobiDB-lite"/>
    </source>
</evidence>
<evidence type="ECO:0000256" key="4">
    <source>
        <dbReference type="SAM" id="Phobius"/>
    </source>
</evidence>
<dbReference type="Pfam" id="PF05593">
    <property type="entry name" value="RHS_repeat"/>
    <property type="match status" value="2"/>
</dbReference>
<gene>
    <name evidence="8" type="ORF">Aco04nite_71430</name>
</gene>
<dbReference type="RefSeq" id="WP_213001593.1">
    <property type="nucleotide sequence ID" value="NZ_BAAATW010000001.1"/>
</dbReference>
<evidence type="ECO:0000313" key="9">
    <source>
        <dbReference type="Proteomes" id="UP000680865"/>
    </source>
</evidence>
<feature type="transmembrane region" description="Helical" evidence="4">
    <location>
        <begin position="241"/>
        <end position="270"/>
    </location>
</feature>
<dbReference type="Pfam" id="PF21725">
    <property type="entry name" value="T7SS_signal"/>
    <property type="match status" value="1"/>
</dbReference>
<keyword evidence="2" id="KW-0175">Coiled coil</keyword>
<feature type="domain" description="DUF6531" evidence="5">
    <location>
        <begin position="389"/>
        <end position="460"/>
    </location>
</feature>
<dbReference type="InterPro" id="IPR049082">
    <property type="entry name" value="T7SS_signal"/>
</dbReference>
<dbReference type="InterPro" id="IPR050708">
    <property type="entry name" value="T6SS_VgrG/RHS"/>
</dbReference>
<organism evidence="8 9">
    <name type="scientific">Winogradskya consettensis</name>
    <dbReference type="NCBI Taxonomy" id="113560"/>
    <lineage>
        <taxon>Bacteria</taxon>
        <taxon>Bacillati</taxon>
        <taxon>Actinomycetota</taxon>
        <taxon>Actinomycetes</taxon>
        <taxon>Micromonosporales</taxon>
        <taxon>Micromonosporaceae</taxon>
        <taxon>Winogradskya</taxon>
    </lineage>
</organism>
<feature type="region of interest" description="Disordered" evidence="3">
    <location>
        <begin position="1"/>
        <end position="22"/>
    </location>
</feature>
<feature type="domain" description="Teneurin-like YD-shell" evidence="7">
    <location>
        <begin position="995"/>
        <end position="1224"/>
    </location>
</feature>
<evidence type="ECO:0000256" key="1">
    <source>
        <dbReference type="ARBA" id="ARBA00022737"/>
    </source>
</evidence>
<evidence type="ECO:0000259" key="6">
    <source>
        <dbReference type="Pfam" id="PF21725"/>
    </source>
</evidence>
<dbReference type="SUPFAM" id="SSF56399">
    <property type="entry name" value="ADP-ribosylation"/>
    <property type="match status" value="1"/>
</dbReference>
<dbReference type="Pfam" id="PF25023">
    <property type="entry name" value="TEN_YD-shell"/>
    <property type="match status" value="2"/>
</dbReference>
<evidence type="ECO:0008006" key="10">
    <source>
        <dbReference type="Google" id="ProtNLM"/>
    </source>
</evidence>
<dbReference type="Pfam" id="PF20148">
    <property type="entry name" value="DUF6531"/>
    <property type="match status" value="1"/>
</dbReference>
<keyword evidence="4" id="KW-0472">Membrane</keyword>
<sequence length="1486" mass="161206">MARPTDWDVLDMDGDPTPGDPSRVRQLASRFHDFAETAHRAKLAVDSLQGDGAVLTWVGLSGDAFREQFGDFPNQVNKLYQSHLMVGDALETYAPTLETAQSQADRALADGRVAAEKLKSLQGALSTAQTDFTGASQAAEKAQAETQAPDPDQVKQAVKDADAAKAKVSGAQSAVNGAQQELDLAKQLAEQARQMRDGAAQVCKREIEDASDAGIQPRSFWQKLGDALKELWNIICEVAKWVALVAGIIGMILGGPLAWIALAAGAILLVKAIVDFAQGKGSVLDLVMGVLGIIPGVKGLTSLSKLSALYKAGGVKEIAKAALTGMKDMAKGMVDLIKNAGSSALTILKNLGGAGKTGLDKLGDLFHGKAPIVPKDVSRTFDIRDCVTDPIDVATGEMVLPELDLELPAPLPFKLERTHLSSYRGGGWFGATWASTLDQRIETDGRASLYFAPDAMVLAYPIGKPGTAVLPYEGPRWPLTIAEDGTARLDTGTQVLGFDREGRLGTVEDHDGNRLRVERDATGAPTGLQHPSGRRVRFGTTDGRITEIALTGATGGPETRIAAFEYEDGHLVRAANASERPATFRYDDAGRIVQWIDRNNFGYRYTYDEQGRCVGTVGEDGYLSATLTYEPERTTFTDSLGNTSVYTFDEWHHRTSTTDPLGNTTRYVWGRYNELLETIDPLGNRVTGDEAGSGLAKPFDVEKMRGPRGERVSALAGWQVLQDREIIRYDDEGYPAERIDALGTVRRTEYGPFGIVLASFDADGLRTAYTHDTELRITSVTDPAGLVWRYTYDATGNMVEESDFNGRVRAYGYDAAGRLATSTNGLGEVTEYVRDALGNVVERRTATGSTRYSYDKQGRILTADTGTTSLAVEYDGFGRVLSETVDGRTVGFEYDDERGTRRRRTPGGVTSEWTSDPFGMPYSLSAGGHEMLVRHDERGREQRRFLDGELVLEQRHGTGDELVEQHLPGVGRRLFEHRADGGVVGIEDWTGRSAFTLDAAGRVTRVEGPGRDETYGYADGRLAAAYEGTLLTASGAVSCTYDAHGRMTTRTVAGSGTWHFTWNTEDQLSSVRTPRGEVWTYVYDPLGRRVAKHRMTGTEIAERYEFAWSGSSLIEQAHTAADGTLRLTTWEHDPVDGRPIAQTVHTGSGVDFATVVTDRIGTATELLAADGSLLWRNESTLWGDAGPSGVALGFPGQYRDDETGLHYNVYRYYDPMTGRYLSQDPLGLAPAADPGGYAANPLLVADPLGLMCSGPSGSKVPPVTPGAADNPGIVKALDEANDIKPGAFDGHPVSVTQTLSENGKLPDVLYHGSDVPPNVIFEQGLKSFAEFKGAPSHYDIKLHQQSSSKIRDGGAYSGFISTTSDTEVALNFVRSKDIAFRLQNLSLDGVQTTQKIGKFNYDFHFGYIYLVKSDRQPFIDLTTQVNQDISKVSQKEWAALDHIPGKDIIQAWKIDGPYDVAAQGGKVKFPVGVPIKEFIDNPHYVP</sequence>
<dbReference type="PANTHER" id="PTHR32305:SF15">
    <property type="entry name" value="PROTEIN RHSA-RELATED"/>
    <property type="match status" value="1"/>
</dbReference>
<dbReference type="Gene3D" id="2.180.10.10">
    <property type="entry name" value="RHS repeat-associated core"/>
    <property type="match status" value="2"/>
</dbReference>
<protein>
    <recommendedName>
        <fullName evidence="10">RHS repeat-associated protein</fullName>
    </recommendedName>
</protein>
<dbReference type="InterPro" id="IPR022385">
    <property type="entry name" value="Rhs_assc_core"/>
</dbReference>
<evidence type="ECO:0000259" key="7">
    <source>
        <dbReference type="Pfam" id="PF25023"/>
    </source>
</evidence>
<dbReference type="PANTHER" id="PTHR32305">
    <property type="match status" value="1"/>
</dbReference>
<dbReference type="NCBIfam" id="TIGR01643">
    <property type="entry name" value="YD_repeat_2x"/>
    <property type="match status" value="6"/>
</dbReference>
<proteinExistence type="predicted"/>
<dbReference type="PRINTS" id="PR00394">
    <property type="entry name" value="RHSPROTEIN"/>
</dbReference>
<keyword evidence="9" id="KW-1185">Reference proteome</keyword>
<dbReference type="InterPro" id="IPR006530">
    <property type="entry name" value="YD"/>
</dbReference>
<dbReference type="InterPro" id="IPR045351">
    <property type="entry name" value="DUF6531"/>
</dbReference>
<dbReference type="EMBL" id="BOQP01000043">
    <property type="protein sequence ID" value="GIM80569.1"/>
    <property type="molecule type" value="Genomic_DNA"/>
</dbReference>
<dbReference type="Gene3D" id="3.90.210.10">
    <property type="entry name" value="Heat-Labile Enterotoxin, subunit A"/>
    <property type="match status" value="1"/>
</dbReference>
<evidence type="ECO:0000313" key="8">
    <source>
        <dbReference type="EMBL" id="GIM80569.1"/>
    </source>
</evidence>
<feature type="domain" description="Teneurin-like YD-shell" evidence="7">
    <location>
        <begin position="500"/>
        <end position="596"/>
    </location>
</feature>
<comment type="caution">
    <text evidence="8">The sequence shown here is derived from an EMBL/GenBank/DDBJ whole genome shotgun (WGS) entry which is preliminary data.</text>
</comment>
<dbReference type="NCBIfam" id="TIGR03696">
    <property type="entry name" value="Rhs_assc_core"/>
    <property type="match status" value="1"/>
</dbReference>
<feature type="region of interest" description="Disordered" evidence="3">
    <location>
        <begin position="132"/>
        <end position="153"/>
    </location>
</feature>
<dbReference type="Proteomes" id="UP000680865">
    <property type="component" value="Unassembled WGS sequence"/>
</dbReference>
<evidence type="ECO:0000259" key="5">
    <source>
        <dbReference type="Pfam" id="PF20148"/>
    </source>
</evidence>
<dbReference type="Gene3D" id="1.10.287.1060">
    <property type="entry name" value="ESAT-6-like"/>
    <property type="match status" value="1"/>
</dbReference>
<accession>A0A919SZI2</accession>
<keyword evidence="4" id="KW-1133">Transmembrane helix</keyword>
<keyword evidence="4" id="KW-0812">Transmembrane</keyword>
<feature type="compositionally biased region" description="Low complexity" evidence="3">
    <location>
        <begin position="135"/>
        <end position="148"/>
    </location>
</feature>
<dbReference type="InterPro" id="IPR031325">
    <property type="entry name" value="RHS_repeat"/>
</dbReference>
<keyword evidence="1" id="KW-0677">Repeat</keyword>
<name>A0A919SZI2_9ACTN</name>
<feature type="domain" description="Putative T7SS secretion signal" evidence="6">
    <location>
        <begin position="19"/>
        <end position="212"/>
    </location>
</feature>
<reference evidence="8" key="1">
    <citation type="submission" date="2021-03" db="EMBL/GenBank/DDBJ databases">
        <title>Whole genome shotgun sequence of Actinoplanes consettensis NBRC 14913.</title>
        <authorList>
            <person name="Komaki H."/>
            <person name="Tamura T."/>
        </authorList>
    </citation>
    <scope>NUCLEOTIDE SEQUENCE</scope>
    <source>
        <strain evidence="8">NBRC 14913</strain>
    </source>
</reference>
<evidence type="ECO:0000256" key="2">
    <source>
        <dbReference type="SAM" id="Coils"/>
    </source>
</evidence>